<dbReference type="STRING" id="67267.GCA_000716675_07305"/>
<dbReference type="eggNOG" id="COG1672">
    <property type="taxonomic scope" value="Bacteria"/>
</dbReference>
<dbReference type="InterPro" id="IPR011047">
    <property type="entry name" value="Quinoprotein_ADH-like_sf"/>
</dbReference>
<dbReference type="InterPro" id="IPR015943">
    <property type="entry name" value="WD40/YVTN_repeat-like_dom_sf"/>
</dbReference>
<dbReference type="AlphaFoldDB" id="A0A1Z1WMQ8"/>
<dbReference type="InterPro" id="IPR011042">
    <property type="entry name" value="6-blade_b-propeller_TolB-like"/>
</dbReference>
<feature type="repeat" description="WD" evidence="1">
    <location>
        <begin position="400"/>
        <end position="434"/>
    </location>
</feature>
<dbReference type="Gene3D" id="2.130.10.10">
    <property type="entry name" value="YVTN repeat-like/Quinoprotein amine dehydrogenase"/>
    <property type="match status" value="2"/>
</dbReference>
<keyword evidence="4" id="KW-1185">Reference proteome</keyword>
<feature type="region of interest" description="Disordered" evidence="2">
    <location>
        <begin position="439"/>
        <end position="587"/>
    </location>
</feature>
<evidence type="ECO:0000256" key="1">
    <source>
        <dbReference type="PROSITE-ProRule" id="PRU00221"/>
    </source>
</evidence>
<feature type="compositionally biased region" description="Pro residues" evidence="2">
    <location>
        <begin position="502"/>
        <end position="522"/>
    </location>
</feature>
<dbReference type="InterPro" id="IPR001680">
    <property type="entry name" value="WD40_rpt"/>
</dbReference>
<dbReference type="KEGG" id="salf:SMD44_07093"/>
<feature type="compositionally biased region" description="Basic and acidic residues" evidence="2">
    <location>
        <begin position="455"/>
        <end position="467"/>
    </location>
</feature>
<feature type="repeat" description="WD" evidence="1">
    <location>
        <begin position="450"/>
        <end position="471"/>
    </location>
</feature>
<dbReference type="EMBL" id="CP021748">
    <property type="protein sequence ID" value="ARX87612.1"/>
    <property type="molecule type" value="Genomic_DNA"/>
</dbReference>
<gene>
    <name evidence="3" type="ORF">SMD44_07093</name>
</gene>
<reference evidence="3 4" key="1">
    <citation type="submission" date="2017-05" db="EMBL/GenBank/DDBJ databases">
        <title>Streptomyces alboflavus Genome sequencing and assembly.</title>
        <authorList>
            <person name="Wang Y."/>
            <person name="Du B."/>
            <person name="Ding Y."/>
            <person name="Liu H."/>
            <person name="Hou Q."/>
            <person name="Liu K."/>
            <person name="Wang C."/>
            <person name="Yao L."/>
        </authorList>
    </citation>
    <scope>NUCLEOTIDE SEQUENCE [LARGE SCALE GENOMIC DNA]</scope>
    <source>
        <strain evidence="3 4">MDJK44</strain>
    </source>
</reference>
<dbReference type="PANTHER" id="PTHR19879">
    <property type="entry name" value="TRANSCRIPTION INITIATION FACTOR TFIID"/>
    <property type="match status" value="1"/>
</dbReference>
<evidence type="ECO:0000256" key="2">
    <source>
        <dbReference type="SAM" id="MobiDB-lite"/>
    </source>
</evidence>
<organism evidence="3 4">
    <name type="scientific">Streptomyces alboflavus</name>
    <dbReference type="NCBI Taxonomy" id="67267"/>
    <lineage>
        <taxon>Bacteria</taxon>
        <taxon>Bacillati</taxon>
        <taxon>Actinomycetota</taxon>
        <taxon>Actinomycetes</taxon>
        <taxon>Kitasatosporales</taxon>
        <taxon>Streptomycetaceae</taxon>
        <taxon>Streptomyces</taxon>
    </lineage>
</organism>
<dbReference type="SUPFAM" id="SSF50998">
    <property type="entry name" value="Quinoprotein alcohol dehydrogenase-like"/>
    <property type="match status" value="1"/>
</dbReference>
<dbReference type="PANTHER" id="PTHR19879:SF9">
    <property type="entry name" value="TRANSCRIPTION INITIATION FACTOR TFIID SUBUNIT 5"/>
    <property type="match status" value="1"/>
</dbReference>
<accession>A0A1Z1WMQ8</accession>
<feature type="compositionally biased region" description="Pro residues" evidence="2">
    <location>
        <begin position="473"/>
        <end position="489"/>
    </location>
</feature>
<keyword evidence="1" id="KW-0853">WD repeat</keyword>
<dbReference type="PROSITE" id="PS50082">
    <property type="entry name" value="WD_REPEATS_2"/>
    <property type="match status" value="2"/>
</dbReference>
<sequence>MAAASSMRLCGVRRAADAGSSASMRARDRALVQVWDVPRHRLLARPEAAVSDRGLLPALAPDGRSLLTCLPGGETLEVRTLADGRGHRVTWPRQVRRQACRAGKWTVTPDSRALAFDTPDGIRTWELSPARERPRLDLPGHGEWEADFSADGATAVTTGDGVIALWRTSRPGTPLMRYAVEGDAVDARLDMKDGVVRYLVGGVVRSLDVRDALRGDRLREPLERAAFSQDGRSLAAAQRRGGTTVFQLRDARDGAVTSSLSGRTCAQCRPGLFAFSRDGGTLAYTAESDGGTELRRWSVDRRRETARAVIPSYVASLLVPDGGGPVVTSGTPAGNRDNDRHYVDAWSVGERTRTRQLHRRAGDEPSALSPNGRTVLARNGERITIGSGESTRVLRGEISITAVAVSPDGRHLAVAGGNGRLTLWNASGTRRLGVLAESAAGPGTGATPVLAFSPDGRHLAVGREDGTVRLWRPTPPASPEPPTPAPKDPSSPSASPATNCASPPPAPPSAPSPSPRNAPPTGPANVPEAVSTATNGGRICPRWSIGGRAEGWWEEGNGTGVEGPGRAGPPAPPLNGRRRWSTGLTCP</sequence>
<dbReference type="Proteomes" id="UP000195880">
    <property type="component" value="Chromosome"/>
</dbReference>
<evidence type="ECO:0000313" key="4">
    <source>
        <dbReference type="Proteomes" id="UP000195880"/>
    </source>
</evidence>
<dbReference type="SMART" id="SM00320">
    <property type="entry name" value="WD40"/>
    <property type="match status" value="3"/>
</dbReference>
<dbReference type="Pfam" id="PF00400">
    <property type="entry name" value="WD40"/>
    <property type="match status" value="2"/>
</dbReference>
<dbReference type="Gene3D" id="2.120.10.30">
    <property type="entry name" value="TolB, C-terminal domain"/>
    <property type="match status" value="1"/>
</dbReference>
<proteinExistence type="predicted"/>
<feature type="compositionally biased region" description="Gly residues" evidence="2">
    <location>
        <begin position="557"/>
        <end position="566"/>
    </location>
</feature>
<feature type="compositionally biased region" description="Low complexity" evidence="2">
    <location>
        <begin position="490"/>
        <end position="501"/>
    </location>
</feature>
<dbReference type="eggNOG" id="COG2319">
    <property type="taxonomic scope" value="Bacteria"/>
</dbReference>
<name>A0A1Z1WMQ8_9ACTN</name>
<evidence type="ECO:0000313" key="3">
    <source>
        <dbReference type="EMBL" id="ARX87612.1"/>
    </source>
</evidence>
<protein>
    <submittedName>
        <fullName evidence="3">Uncharacterized protein</fullName>
    </submittedName>
</protein>